<dbReference type="SMART" id="SM00098">
    <property type="entry name" value="alkPPc"/>
    <property type="match status" value="1"/>
</dbReference>
<dbReference type="InterPro" id="IPR001952">
    <property type="entry name" value="Alkaline_phosphatase"/>
</dbReference>
<feature type="binding site" evidence="2">
    <location>
        <position position="266"/>
    </location>
    <ligand>
        <name>Zn(2+)</name>
        <dbReference type="ChEBI" id="CHEBI:29105"/>
        <label>2</label>
    </ligand>
</feature>
<sequence length="512" mass="56026">MLCGVKANFETVGLDSRGRFDNCFSSFTSRVPSLIDWAQHEGMRPSRYVNARKVDYVNASHSARFAGKSTGVVTTTRVTHGTPAALYAHSASRYWEDDGKVPPGARHACKDIARQFVEDEPGKHINVMLGGGRRHWLPKVARDPESTSEEGRRLDGRNLIDDWIRDKKRRGLRGHYVWNKGQFDAINPKYVDHLLDEGSRRDDVITVFDDGLFAYSHMDFEADRDKSEVGDPSLAEMTRKAIQILSKNPHGFFLFVEGGRIDHAHHYNNAYRALEETLALEAALEAALPLLDPDKTLIVFTADHSHVLTLGGIATRRGNPILGVDAKLSDVDGMPYTTLLYGNGPGFGRENLTGVDTTVKNAVQQSGVPRQWATHGGEDVPVYARGPGSSLFRGSLDQTFLPHAIAYAACIGEHKDRCKKKLPTVQPPPNGQQPSLLPLATGGRGFSREPSVCAEPSTSSNTVRTAAVGASIMADDSRRSHAKGSTVRAEVRVLMAVSLVTVFVHSKVGRGV</sequence>
<dbReference type="PRINTS" id="PR00113">
    <property type="entry name" value="ALKPHPHTASE"/>
</dbReference>
<dbReference type="EC" id="3.1.3.1" evidence="1"/>
<dbReference type="GO" id="GO:0004035">
    <property type="term" value="F:alkaline phosphatase activity"/>
    <property type="evidence" value="ECO:0007669"/>
    <property type="project" value="UniProtKB-EC"/>
</dbReference>
<keyword evidence="2" id="KW-0479">Metal-binding</keyword>
<feature type="binding site" evidence="2">
    <location>
        <position position="262"/>
    </location>
    <ligand>
        <name>Zn(2+)</name>
        <dbReference type="ChEBI" id="CHEBI:29105"/>
        <label>2</label>
    </ligand>
</feature>
<dbReference type="PANTHER" id="PTHR11596:SF91">
    <property type="entry name" value="ALKALINE PHOSPHATASE-RELATED"/>
    <property type="match status" value="1"/>
</dbReference>
<dbReference type="InterPro" id="IPR017850">
    <property type="entry name" value="Alkaline_phosphatase_core_sf"/>
</dbReference>
<gene>
    <name evidence="4" type="ORF">J437_LFUL012877</name>
</gene>
<organism evidence="4 5">
    <name type="scientific">Ladona fulva</name>
    <name type="common">Scarce chaser dragonfly</name>
    <name type="synonym">Libellula fulva</name>
    <dbReference type="NCBI Taxonomy" id="123851"/>
    <lineage>
        <taxon>Eukaryota</taxon>
        <taxon>Metazoa</taxon>
        <taxon>Ecdysozoa</taxon>
        <taxon>Arthropoda</taxon>
        <taxon>Hexapoda</taxon>
        <taxon>Insecta</taxon>
        <taxon>Pterygota</taxon>
        <taxon>Palaeoptera</taxon>
        <taxon>Odonata</taxon>
        <taxon>Epiprocta</taxon>
        <taxon>Anisoptera</taxon>
        <taxon>Libelluloidea</taxon>
        <taxon>Libellulidae</taxon>
        <taxon>Ladona</taxon>
    </lineage>
</organism>
<dbReference type="EMBL" id="KZ308251">
    <property type="protein sequence ID" value="KAG8225734.1"/>
    <property type="molecule type" value="Genomic_DNA"/>
</dbReference>
<dbReference type="PANTHER" id="PTHR11596">
    <property type="entry name" value="ALKALINE PHOSPHATASE"/>
    <property type="match status" value="1"/>
</dbReference>
<evidence type="ECO:0000256" key="1">
    <source>
        <dbReference type="ARBA" id="ARBA00012647"/>
    </source>
</evidence>
<keyword evidence="2" id="KW-0460">Magnesium</keyword>
<reference evidence="4" key="2">
    <citation type="submission" date="2017-10" db="EMBL/GenBank/DDBJ databases">
        <title>Ladona fulva Genome sequencing and assembly.</title>
        <authorList>
            <person name="Murali S."/>
            <person name="Richards S."/>
            <person name="Bandaranaike D."/>
            <person name="Bellair M."/>
            <person name="Blankenburg K."/>
            <person name="Chao H."/>
            <person name="Dinh H."/>
            <person name="Doddapaneni H."/>
            <person name="Dugan-Rocha S."/>
            <person name="Elkadiri S."/>
            <person name="Gnanaolivu R."/>
            <person name="Hernandez B."/>
            <person name="Skinner E."/>
            <person name="Javaid M."/>
            <person name="Lee S."/>
            <person name="Li M."/>
            <person name="Ming W."/>
            <person name="Munidasa M."/>
            <person name="Muniz J."/>
            <person name="Nguyen L."/>
            <person name="Hughes D."/>
            <person name="Osuji N."/>
            <person name="Pu L.-L."/>
            <person name="Puazo M."/>
            <person name="Qu C."/>
            <person name="Quiroz J."/>
            <person name="Raj R."/>
            <person name="Weissenberger G."/>
            <person name="Xin Y."/>
            <person name="Zou X."/>
            <person name="Han Y."/>
            <person name="Worley K."/>
            <person name="Muzny D."/>
            <person name="Gibbs R."/>
        </authorList>
    </citation>
    <scope>NUCLEOTIDE SEQUENCE</scope>
    <source>
        <strain evidence="4">Sampled in the wild</strain>
    </source>
</reference>
<dbReference type="SUPFAM" id="SSF53649">
    <property type="entry name" value="Alkaline phosphatase-like"/>
    <property type="match status" value="1"/>
</dbReference>
<feature type="binding site" evidence="2">
    <location>
        <position position="304"/>
    </location>
    <ligand>
        <name>Zn(2+)</name>
        <dbReference type="ChEBI" id="CHEBI:29105"/>
        <label>2</label>
    </ligand>
</feature>
<comment type="caution">
    <text evidence="4">The sequence shown here is derived from an EMBL/GenBank/DDBJ whole genome shotgun (WGS) entry which is preliminary data.</text>
</comment>
<feature type="binding site" evidence="2">
    <location>
        <position position="82"/>
    </location>
    <ligand>
        <name>Mg(2+)</name>
        <dbReference type="ChEBI" id="CHEBI:18420"/>
    </ligand>
</feature>
<dbReference type="GO" id="GO:0046872">
    <property type="term" value="F:metal ion binding"/>
    <property type="evidence" value="ECO:0007669"/>
    <property type="project" value="UniProtKB-KW"/>
</dbReference>
<proteinExistence type="inferred from homology"/>
<comment type="similarity">
    <text evidence="3">Belongs to the alkaline phosphatase family.</text>
</comment>
<feature type="binding site" evidence="2">
    <location>
        <position position="303"/>
    </location>
    <ligand>
        <name>Zn(2+)</name>
        <dbReference type="ChEBI" id="CHEBI:29105"/>
        <label>2</label>
    </ligand>
</feature>
<name>A0A8K0K134_LADFU</name>
<dbReference type="Proteomes" id="UP000792457">
    <property type="component" value="Unassembled WGS sequence"/>
</dbReference>
<reference evidence="4" key="1">
    <citation type="submission" date="2013-04" db="EMBL/GenBank/DDBJ databases">
        <authorList>
            <person name="Qu J."/>
            <person name="Murali S.C."/>
            <person name="Bandaranaike D."/>
            <person name="Bellair M."/>
            <person name="Blankenburg K."/>
            <person name="Chao H."/>
            <person name="Dinh H."/>
            <person name="Doddapaneni H."/>
            <person name="Downs B."/>
            <person name="Dugan-Rocha S."/>
            <person name="Elkadiri S."/>
            <person name="Gnanaolivu R.D."/>
            <person name="Hernandez B."/>
            <person name="Javaid M."/>
            <person name="Jayaseelan J.C."/>
            <person name="Lee S."/>
            <person name="Li M."/>
            <person name="Ming W."/>
            <person name="Munidasa M."/>
            <person name="Muniz J."/>
            <person name="Nguyen L."/>
            <person name="Ongeri F."/>
            <person name="Osuji N."/>
            <person name="Pu L.-L."/>
            <person name="Puazo M."/>
            <person name="Qu C."/>
            <person name="Quiroz J."/>
            <person name="Raj R."/>
            <person name="Weissenberger G."/>
            <person name="Xin Y."/>
            <person name="Zou X."/>
            <person name="Han Y."/>
            <person name="Richards S."/>
            <person name="Worley K."/>
            <person name="Muzny D."/>
            <person name="Gibbs R."/>
        </authorList>
    </citation>
    <scope>NUCLEOTIDE SEQUENCE</scope>
    <source>
        <strain evidence="4">Sampled in the wild</strain>
    </source>
</reference>
<feature type="binding site" evidence="2">
    <location>
        <position position="375"/>
    </location>
    <ligand>
        <name>Zn(2+)</name>
        <dbReference type="ChEBI" id="CHEBI:29105"/>
        <label>2</label>
    </ligand>
</feature>
<accession>A0A8K0K134</accession>
<keyword evidence="2" id="KW-0862">Zinc</keyword>
<protein>
    <recommendedName>
        <fullName evidence="1">alkaline phosphatase</fullName>
        <ecNumber evidence="1">3.1.3.1</ecNumber>
    </recommendedName>
</protein>
<keyword evidence="5" id="KW-1185">Reference proteome</keyword>
<dbReference type="Pfam" id="PF00245">
    <property type="entry name" value="Alk_phosphatase"/>
    <property type="match status" value="1"/>
</dbReference>
<comment type="cofactor">
    <cofactor evidence="2">
        <name>Mg(2+)</name>
        <dbReference type="ChEBI" id="CHEBI:18420"/>
    </cofactor>
    <text evidence="2">Binds 1 Mg(2+) ion.</text>
</comment>
<feature type="binding site" evidence="2">
    <location>
        <position position="257"/>
    </location>
    <ligand>
        <name>Mg(2+)</name>
        <dbReference type="ChEBI" id="CHEBI:18420"/>
    </ligand>
</feature>
<dbReference type="AlphaFoldDB" id="A0A8K0K134"/>
<evidence type="ECO:0000256" key="3">
    <source>
        <dbReference type="RuleBase" id="RU003946"/>
    </source>
</evidence>
<dbReference type="Gene3D" id="3.40.720.10">
    <property type="entry name" value="Alkaline Phosphatase, subunit A"/>
    <property type="match status" value="1"/>
</dbReference>
<evidence type="ECO:0000313" key="4">
    <source>
        <dbReference type="EMBL" id="KAG8225734.1"/>
    </source>
</evidence>
<dbReference type="CDD" id="cd16012">
    <property type="entry name" value="ALP"/>
    <property type="match status" value="1"/>
</dbReference>
<feature type="binding site" evidence="2">
    <location>
        <position position="80"/>
    </location>
    <ligand>
        <name>Mg(2+)</name>
        <dbReference type="ChEBI" id="CHEBI:18420"/>
    </ligand>
</feature>
<evidence type="ECO:0000313" key="5">
    <source>
        <dbReference type="Proteomes" id="UP000792457"/>
    </source>
</evidence>
<dbReference type="OrthoDB" id="5818554at2759"/>
<evidence type="ECO:0000256" key="2">
    <source>
        <dbReference type="PIRSR" id="PIRSR601952-2"/>
    </source>
</evidence>
<comment type="cofactor">
    <cofactor evidence="2">
        <name>Zn(2+)</name>
        <dbReference type="ChEBI" id="CHEBI:29105"/>
    </cofactor>
    <text evidence="2">Binds 2 Zn(2+) ions.</text>
</comment>